<feature type="compositionally biased region" description="Pro residues" evidence="1">
    <location>
        <begin position="47"/>
        <end position="58"/>
    </location>
</feature>
<name>A0A0B1SKU6_OESDE</name>
<feature type="compositionally biased region" description="Basic and acidic residues" evidence="1">
    <location>
        <begin position="100"/>
        <end position="125"/>
    </location>
</feature>
<protein>
    <submittedName>
        <fullName evidence="2">Uncharacterized protein</fullName>
    </submittedName>
</protein>
<dbReference type="OrthoDB" id="407442at2759"/>
<keyword evidence="3" id="KW-1185">Reference proteome</keyword>
<gene>
    <name evidence="2" type="ORF">OESDEN_15773</name>
</gene>
<reference evidence="2 3" key="1">
    <citation type="submission" date="2014-03" db="EMBL/GenBank/DDBJ databases">
        <title>Draft genome of the hookworm Oesophagostomum dentatum.</title>
        <authorList>
            <person name="Mitreva M."/>
        </authorList>
    </citation>
    <scope>NUCLEOTIDE SEQUENCE [LARGE SCALE GENOMIC DNA]</scope>
    <source>
        <strain evidence="2 3">OD-Hann</strain>
    </source>
</reference>
<evidence type="ECO:0000313" key="2">
    <source>
        <dbReference type="EMBL" id="KHJ84511.1"/>
    </source>
</evidence>
<feature type="compositionally biased region" description="Polar residues" evidence="1">
    <location>
        <begin position="59"/>
        <end position="68"/>
    </location>
</feature>
<feature type="compositionally biased region" description="Low complexity" evidence="1">
    <location>
        <begin position="126"/>
        <end position="138"/>
    </location>
</feature>
<feature type="region of interest" description="Disordered" evidence="1">
    <location>
        <begin position="23"/>
        <end position="145"/>
    </location>
</feature>
<dbReference type="Proteomes" id="UP000053660">
    <property type="component" value="Unassembled WGS sequence"/>
</dbReference>
<sequence>MSRTTCLILRHIREIVGEITWDGNSSYDEHWDDRYKGSPHSASFAVPTPPPPPPPPLPSNSYPSFKTRTTPHHDSFSTPKSSFTGRPGNDQRKTFPTKPSDTRVFEHDSNGYDRWRDRGRDDRYTYRNSSVSSGSNSRSSREYRR</sequence>
<dbReference type="EMBL" id="KN568158">
    <property type="protein sequence ID" value="KHJ84511.1"/>
    <property type="molecule type" value="Genomic_DNA"/>
</dbReference>
<evidence type="ECO:0000313" key="3">
    <source>
        <dbReference type="Proteomes" id="UP000053660"/>
    </source>
</evidence>
<dbReference type="AlphaFoldDB" id="A0A0B1SKU6"/>
<accession>A0A0B1SKU6</accession>
<feature type="compositionally biased region" description="Basic and acidic residues" evidence="1">
    <location>
        <begin position="27"/>
        <end position="36"/>
    </location>
</feature>
<organism evidence="2 3">
    <name type="scientific">Oesophagostomum dentatum</name>
    <name type="common">Nodular worm</name>
    <dbReference type="NCBI Taxonomy" id="61180"/>
    <lineage>
        <taxon>Eukaryota</taxon>
        <taxon>Metazoa</taxon>
        <taxon>Ecdysozoa</taxon>
        <taxon>Nematoda</taxon>
        <taxon>Chromadorea</taxon>
        <taxon>Rhabditida</taxon>
        <taxon>Rhabditina</taxon>
        <taxon>Rhabditomorpha</taxon>
        <taxon>Strongyloidea</taxon>
        <taxon>Strongylidae</taxon>
        <taxon>Oesophagostomum</taxon>
    </lineage>
</organism>
<evidence type="ECO:0000256" key="1">
    <source>
        <dbReference type="SAM" id="MobiDB-lite"/>
    </source>
</evidence>
<proteinExistence type="predicted"/>